<name>A6J8C9_RAT</name>
<feature type="compositionally biased region" description="Gly residues" evidence="1">
    <location>
        <begin position="42"/>
        <end position="53"/>
    </location>
</feature>
<organism evidence="2 3">
    <name type="scientific">Rattus norvegicus</name>
    <name type="common">Rat</name>
    <dbReference type="NCBI Taxonomy" id="10116"/>
    <lineage>
        <taxon>Eukaryota</taxon>
        <taxon>Metazoa</taxon>
        <taxon>Chordata</taxon>
        <taxon>Craniata</taxon>
        <taxon>Vertebrata</taxon>
        <taxon>Euteleostomi</taxon>
        <taxon>Mammalia</taxon>
        <taxon>Eutheria</taxon>
        <taxon>Euarchontoglires</taxon>
        <taxon>Glires</taxon>
        <taxon>Rodentia</taxon>
        <taxon>Myomorpha</taxon>
        <taxon>Muroidea</taxon>
        <taxon>Muridae</taxon>
        <taxon>Murinae</taxon>
        <taxon>Rattus</taxon>
    </lineage>
</organism>
<proteinExistence type="predicted"/>
<protein>
    <submittedName>
        <fullName evidence="2">Striatin, calmodulin binding protein 4 (Predicted), isoform CRA_b</fullName>
    </submittedName>
</protein>
<reference evidence="2 3" key="1">
    <citation type="submission" date="2005-09" db="EMBL/GenBank/DDBJ databases">
        <authorList>
            <person name="Mural R.J."/>
            <person name="Li P.W."/>
            <person name="Adams M.D."/>
            <person name="Amanatides P.G."/>
            <person name="Baden-Tillson H."/>
            <person name="Barnstead M."/>
            <person name="Chin S.H."/>
            <person name="Dew I."/>
            <person name="Evans C.A."/>
            <person name="Ferriera S."/>
            <person name="Flanigan M."/>
            <person name="Fosler C."/>
            <person name="Glodek A."/>
            <person name="Gu Z."/>
            <person name="Holt R.A."/>
            <person name="Jennings D."/>
            <person name="Kraft C.L."/>
            <person name="Lu F."/>
            <person name="Nguyen T."/>
            <person name="Nusskern D.R."/>
            <person name="Pfannkoch C.M."/>
            <person name="Sitter C."/>
            <person name="Sutton G.G."/>
            <person name="Venter J.C."/>
            <person name="Wang Z."/>
            <person name="Woodage T."/>
            <person name="Zheng X.H."/>
            <person name="Zhong F."/>
        </authorList>
    </citation>
    <scope>NUCLEOTIDE SEQUENCE [LARGE SCALE GENOMIC DNA]</scope>
    <source>
        <strain>BN</strain>
        <strain evidence="3">Sprague-Dawley</strain>
    </source>
</reference>
<dbReference type="Proteomes" id="UP000234681">
    <property type="component" value="Chromosome 1"/>
</dbReference>
<feature type="compositionally biased region" description="Basic and acidic residues" evidence="1">
    <location>
        <begin position="100"/>
        <end position="110"/>
    </location>
</feature>
<feature type="region of interest" description="Disordered" evidence="1">
    <location>
        <begin position="1"/>
        <end position="131"/>
    </location>
</feature>
<evidence type="ECO:0000256" key="1">
    <source>
        <dbReference type="SAM" id="MobiDB-lite"/>
    </source>
</evidence>
<sequence length="131" mass="12772">MMEERAAAAVASAASCRPLGSGTAPNPTAAAPASSPAPGPGPVGKGGGGGGSPGPTAGPEPLSLPGILHFIRRRSTLRSREGPLGGRARRAAGSGGFPPGREERPRESKDGPGAADQDAGVCTEAREGQIS</sequence>
<dbReference type="AlphaFoldDB" id="A6J8C9"/>
<gene>
    <name evidence="2" type="primary">Strn4_predicted</name>
    <name evidence="2" type="ORF">rCG_53567</name>
</gene>
<feature type="compositionally biased region" description="Low complexity" evidence="1">
    <location>
        <begin position="7"/>
        <end position="34"/>
    </location>
</feature>
<dbReference type="EMBL" id="CH473979">
    <property type="protein sequence ID" value="EDM08304.1"/>
    <property type="molecule type" value="Genomic_DNA"/>
</dbReference>
<evidence type="ECO:0000313" key="3">
    <source>
        <dbReference type="Proteomes" id="UP000234681"/>
    </source>
</evidence>
<dbReference type="PROSITE" id="PS51257">
    <property type="entry name" value="PROKAR_LIPOPROTEIN"/>
    <property type="match status" value="1"/>
</dbReference>
<accession>A6J8C9</accession>
<evidence type="ECO:0000313" key="2">
    <source>
        <dbReference type="EMBL" id="EDM08304.1"/>
    </source>
</evidence>